<reference evidence="2 3" key="1">
    <citation type="submission" date="2021-03" db="EMBL/GenBank/DDBJ databases">
        <title>Genomic Encyclopedia of Type Strains, Phase III (KMG-III): the genomes of soil and plant-associated and newly described type strains.</title>
        <authorList>
            <person name="Whitman W."/>
        </authorList>
    </citation>
    <scope>NUCLEOTIDE SEQUENCE [LARGE SCALE GENOMIC DNA]</scope>
    <source>
        <strain evidence="2 3">IMMIB AFH-6</strain>
    </source>
</reference>
<comment type="caution">
    <text evidence="2">The sequence shown here is derived from an EMBL/GenBank/DDBJ whole genome shotgun (WGS) entry which is preliminary data.</text>
</comment>
<protein>
    <submittedName>
        <fullName evidence="2">Uncharacterized protein</fullName>
    </submittedName>
</protein>
<sequence length="92" mass="9848">MTPQQEGGKHVRGTEAKSYDQVRKMERERDTPPMDPDGERQAKGPDARDALTDRGNDLSENPGIGSSPGTTDSGESGIDDRDSGPGITPIPR</sequence>
<dbReference type="RefSeq" id="WP_209772946.1">
    <property type="nucleotide sequence ID" value="NZ_JAGINP010000037.1"/>
</dbReference>
<feature type="compositionally biased region" description="Basic and acidic residues" evidence="1">
    <location>
        <begin position="7"/>
        <end position="57"/>
    </location>
</feature>
<gene>
    <name evidence="2" type="ORF">J2851_006797</name>
</gene>
<evidence type="ECO:0000313" key="2">
    <source>
        <dbReference type="EMBL" id="MBP2296978.1"/>
    </source>
</evidence>
<accession>A0ABS4SY05</accession>
<dbReference type="EMBL" id="JAGINP010000037">
    <property type="protein sequence ID" value="MBP2296978.1"/>
    <property type="molecule type" value="Genomic_DNA"/>
</dbReference>
<dbReference type="Proteomes" id="UP000781958">
    <property type="component" value="Unassembled WGS sequence"/>
</dbReference>
<proteinExistence type="predicted"/>
<name>A0ABS4SY05_9PROT</name>
<evidence type="ECO:0000313" key="3">
    <source>
        <dbReference type="Proteomes" id="UP000781958"/>
    </source>
</evidence>
<organism evidence="2 3">
    <name type="scientific">Azospirillum rugosum</name>
    <dbReference type="NCBI Taxonomy" id="416170"/>
    <lineage>
        <taxon>Bacteria</taxon>
        <taxon>Pseudomonadati</taxon>
        <taxon>Pseudomonadota</taxon>
        <taxon>Alphaproteobacteria</taxon>
        <taxon>Rhodospirillales</taxon>
        <taxon>Azospirillaceae</taxon>
        <taxon>Azospirillum</taxon>
    </lineage>
</organism>
<feature type="region of interest" description="Disordered" evidence="1">
    <location>
        <begin position="1"/>
        <end position="92"/>
    </location>
</feature>
<keyword evidence="3" id="KW-1185">Reference proteome</keyword>
<evidence type="ECO:0000256" key="1">
    <source>
        <dbReference type="SAM" id="MobiDB-lite"/>
    </source>
</evidence>